<evidence type="ECO:0000256" key="2">
    <source>
        <dbReference type="ARBA" id="ARBA00013064"/>
    </source>
</evidence>
<keyword evidence="3" id="KW-0378">Hydrolase</keyword>
<dbReference type="OMA" id="IMEHIMG"/>
<reference evidence="7 8" key="2">
    <citation type="submission" date="2018-11" db="EMBL/GenBank/DDBJ databases">
        <authorList>
            <consortium name="Pathogen Informatics"/>
        </authorList>
    </citation>
    <scope>NUCLEOTIDE SEQUENCE [LARGE SCALE GENOMIC DNA]</scope>
</reference>
<organism evidence="9">
    <name type="scientific">Thelazia callipaeda</name>
    <name type="common">Oriental eyeworm</name>
    <name type="synonym">Parasitic nematode</name>
    <dbReference type="NCBI Taxonomy" id="103827"/>
    <lineage>
        <taxon>Eukaryota</taxon>
        <taxon>Metazoa</taxon>
        <taxon>Ecdysozoa</taxon>
        <taxon>Nematoda</taxon>
        <taxon>Chromadorea</taxon>
        <taxon>Rhabditida</taxon>
        <taxon>Spirurina</taxon>
        <taxon>Spiruromorpha</taxon>
        <taxon>Thelazioidea</taxon>
        <taxon>Thelaziidae</taxon>
        <taxon>Thelazia</taxon>
    </lineage>
</organism>
<dbReference type="PANTHER" id="PTHR19134">
    <property type="entry name" value="RECEPTOR-TYPE TYROSINE-PROTEIN PHOSPHATASE"/>
    <property type="match status" value="1"/>
</dbReference>
<sequence>FLNSKFFSNSDVICIDQTRIILRIGDEKSDFIHASRIPLVQIIITQLPLSNTVKQFWEMIWQENVQAILVFLTLKEWKEHGENIRLIPKKGKCLHIKGLIMLTHKNELQITSHWILQEFYLSKNNETRRILWHHYTGWEPNKPPWAHEMLHNKNTSAINIVECLKKIRTYRMHAIQSVSQYQFVYMGIQRHIFLVEVILSLLIFGISTKYYKKVELNMTKKLTLQ</sequence>
<dbReference type="InterPro" id="IPR000242">
    <property type="entry name" value="PTP_cat"/>
</dbReference>
<comment type="similarity">
    <text evidence="1">Belongs to the protein-tyrosine phosphatase family.</text>
</comment>
<dbReference type="EC" id="3.1.3.48" evidence="2"/>
<evidence type="ECO:0000256" key="1">
    <source>
        <dbReference type="ARBA" id="ARBA00009580"/>
    </source>
</evidence>
<keyword evidence="5" id="KW-1133">Transmembrane helix</keyword>
<protein>
    <recommendedName>
        <fullName evidence="2">protein-tyrosine-phosphatase</fullName>
        <ecNumber evidence="2">3.1.3.48</ecNumber>
    </recommendedName>
</protein>
<dbReference type="GO" id="GO:0008045">
    <property type="term" value="P:motor neuron axon guidance"/>
    <property type="evidence" value="ECO:0007669"/>
    <property type="project" value="TreeGrafter"/>
</dbReference>
<dbReference type="GO" id="GO:0004725">
    <property type="term" value="F:protein tyrosine phosphatase activity"/>
    <property type="evidence" value="ECO:0007669"/>
    <property type="project" value="UniProtKB-EC"/>
</dbReference>
<dbReference type="InterPro" id="IPR029021">
    <property type="entry name" value="Prot-tyrosine_phosphatase-like"/>
</dbReference>
<evidence type="ECO:0000256" key="5">
    <source>
        <dbReference type="SAM" id="Phobius"/>
    </source>
</evidence>
<feature type="transmembrane region" description="Helical" evidence="5">
    <location>
        <begin position="192"/>
        <end position="211"/>
    </location>
</feature>
<dbReference type="SMART" id="SM00194">
    <property type="entry name" value="PTPc"/>
    <property type="match status" value="1"/>
</dbReference>
<reference evidence="9" key="1">
    <citation type="submission" date="2017-02" db="UniProtKB">
        <authorList>
            <consortium name="WormBaseParasite"/>
        </authorList>
    </citation>
    <scope>IDENTIFICATION</scope>
</reference>
<proteinExistence type="inferred from homology"/>
<dbReference type="Pfam" id="PF00102">
    <property type="entry name" value="Y_phosphatase"/>
    <property type="match status" value="2"/>
</dbReference>
<dbReference type="InterPro" id="IPR050348">
    <property type="entry name" value="Protein-Tyr_Phosphatase"/>
</dbReference>
<keyword evidence="5" id="KW-0472">Membrane</keyword>
<evidence type="ECO:0000313" key="8">
    <source>
        <dbReference type="Proteomes" id="UP000276776"/>
    </source>
</evidence>
<dbReference type="WBParaSite" id="TCLT_0000985401-mRNA-1">
    <property type="protein sequence ID" value="TCLT_0000985401-mRNA-1"/>
    <property type="gene ID" value="TCLT_0000985401"/>
</dbReference>
<dbReference type="PRINTS" id="PR00700">
    <property type="entry name" value="PRTYPHPHTASE"/>
</dbReference>
<dbReference type="PROSITE" id="PS50055">
    <property type="entry name" value="TYR_PHOSPHATASE_PTP"/>
    <property type="match status" value="1"/>
</dbReference>
<dbReference type="EMBL" id="UYYF01004894">
    <property type="protein sequence ID" value="VDN07508.1"/>
    <property type="molecule type" value="Genomic_DNA"/>
</dbReference>
<keyword evidence="8" id="KW-1185">Reference proteome</keyword>
<dbReference type="AlphaFoldDB" id="A0A0N5D9N8"/>
<evidence type="ECO:0000259" key="6">
    <source>
        <dbReference type="PROSITE" id="PS50055"/>
    </source>
</evidence>
<dbReference type="SUPFAM" id="SSF52799">
    <property type="entry name" value="(Phosphotyrosine protein) phosphatases II"/>
    <property type="match status" value="1"/>
</dbReference>
<dbReference type="Gene3D" id="3.90.190.10">
    <property type="entry name" value="Protein tyrosine phosphatase superfamily"/>
    <property type="match status" value="2"/>
</dbReference>
<gene>
    <name evidence="7" type="ORF">TCLT_LOCUS9843</name>
</gene>
<name>A0A0N5D9N8_THECL</name>
<accession>A0A0N5D9N8</accession>
<dbReference type="PANTHER" id="PTHR19134:SF562">
    <property type="entry name" value="PROTEIN-TYROSINE-PHOSPHATASE"/>
    <property type="match status" value="1"/>
</dbReference>
<evidence type="ECO:0000313" key="9">
    <source>
        <dbReference type="WBParaSite" id="TCLT_0000985401-mRNA-1"/>
    </source>
</evidence>
<evidence type="ECO:0000256" key="4">
    <source>
        <dbReference type="ARBA" id="ARBA00022912"/>
    </source>
</evidence>
<keyword evidence="4" id="KW-0904">Protein phosphatase</keyword>
<keyword evidence="5" id="KW-0812">Transmembrane</keyword>
<evidence type="ECO:0000313" key="7">
    <source>
        <dbReference type="EMBL" id="VDN07508.1"/>
    </source>
</evidence>
<dbReference type="STRING" id="103827.A0A0N5D9N8"/>
<dbReference type="Proteomes" id="UP000276776">
    <property type="component" value="Unassembled WGS sequence"/>
</dbReference>
<feature type="domain" description="Tyrosine-protein phosphatase" evidence="6">
    <location>
        <begin position="10"/>
        <end position="190"/>
    </location>
</feature>
<dbReference type="OrthoDB" id="5825157at2759"/>
<evidence type="ECO:0000256" key="3">
    <source>
        <dbReference type="ARBA" id="ARBA00022801"/>
    </source>
</evidence>